<name>A0ABN1RDQ5_9ACTN</name>
<reference evidence="2 3" key="1">
    <citation type="journal article" date="2019" name="Int. J. Syst. Evol. Microbiol.">
        <title>The Global Catalogue of Microorganisms (GCM) 10K type strain sequencing project: providing services to taxonomists for standard genome sequencing and annotation.</title>
        <authorList>
            <consortium name="The Broad Institute Genomics Platform"/>
            <consortium name="The Broad Institute Genome Sequencing Center for Infectious Disease"/>
            <person name="Wu L."/>
            <person name="Ma J."/>
        </authorList>
    </citation>
    <scope>NUCLEOTIDE SEQUENCE [LARGE SCALE GENOMIC DNA]</scope>
    <source>
        <strain evidence="2 3">JCM 10696</strain>
    </source>
</reference>
<dbReference type="Proteomes" id="UP001500665">
    <property type="component" value="Unassembled WGS sequence"/>
</dbReference>
<keyword evidence="3" id="KW-1185">Reference proteome</keyword>
<keyword evidence="2" id="KW-0378">Hydrolase</keyword>
<dbReference type="RefSeq" id="WP_344242393.1">
    <property type="nucleotide sequence ID" value="NZ_BAAAHH010000016.1"/>
</dbReference>
<dbReference type="PANTHER" id="PTHR43784:SF2">
    <property type="entry name" value="GDSL-LIKE LIPASE_ACYLHYDROLASE, PUTATIVE (AFU_ORTHOLOGUE AFUA_2G00820)-RELATED"/>
    <property type="match status" value="1"/>
</dbReference>
<dbReference type="PANTHER" id="PTHR43784">
    <property type="entry name" value="GDSL-LIKE LIPASE/ACYLHYDROLASE, PUTATIVE (AFU_ORTHOLOGUE AFUA_2G00820)-RELATED"/>
    <property type="match status" value="1"/>
</dbReference>
<dbReference type="InterPro" id="IPR053140">
    <property type="entry name" value="GDSL_Rv0518-like"/>
</dbReference>
<dbReference type="SUPFAM" id="SSF52266">
    <property type="entry name" value="SGNH hydrolase"/>
    <property type="match status" value="1"/>
</dbReference>
<dbReference type="EMBL" id="BAAAHH010000016">
    <property type="protein sequence ID" value="GAA0955393.1"/>
    <property type="molecule type" value="Genomic_DNA"/>
</dbReference>
<dbReference type="InterPro" id="IPR013830">
    <property type="entry name" value="SGNH_hydro"/>
</dbReference>
<evidence type="ECO:0000259" key="1">
    <source>
        <dbReference type="Pfam" id="PF13472"/>
    </source>
</evidence>
<dbReference type="Gene3D" id="3.40.50.1110">
    <property type="entry name" value="SGNH hydrolase"/>
    <property type="match status" value="1"/>
</dbReference>
<protein>
    <submittedName>
        <fullName evidence="2">SGNH/GDSL hydrolase family protein</fullName>
    </submittedName>
</protein>
<accession>A0ABN1RDQ5</accession>
<gene>
    <name evidence="2" type="ORF">GCM10009550_40140</name>
</gene>
<dbReference type="InterPro" id="IPR036514">
    <property type="entry name" value="SGNH_hydro_sf"/>
</dbReference>
<evidence type="ECO:0000313" key="3">
    <source>
        <dbReference type="Proteomes" id="UP001500665"/>
    </source>
</evidence>
<sequence>MDAQWVAVHRAAMVSPYGDLSFAKPRGGFTGRTVRQIVHLHRGGARLRVWLSNQFGDGPLRVGEALVGRHLGGGRVAAGQARLTFGGAESVEIVPGTEVVSDLTAFDVPADAEIAISLYVVEDSGPATHHPEGLQTGYVTSGNTAADPEPEPSAPITSLYWIKGVDLRLERSPGEPLVAAFGDSLTDGSGTTPDAHQRYPDHLARRLGLPVLNLGIGGNRLLRNGFGPAGLLRFQPDVLSIPGLTHVIIALGINDLGLPAADRPQNADELISGLTTLARLAREAGVTPIGATLPPYAGTTFPGYHCEKGDLIRAEVNDWVRATAEYHACLDIDAAVRDPDRPSHFHPALHCGDGLHPNDAGARAMAHAIDLEAFVLRD</sequence>
<comment type="caution">
    <text evidence="2">The sequence shown here is derived from an EMBL/GenBank/DDBJ whole genome shotgun (WGS) entry which is preliminary data.</text>
</comment>
<proteinExistence type="predicted"/>
<evidence type="ECO:0000313" key="2">
    <source>
        <dbReference type="EMBL" id="GAA0955393.1"/>
    </source>
</evidence>
<organism evidence="2 3">
    <name type="scientific">Actinocorallia libanotica</name>
    <dbReference type="NCBI Taxonomy" id="46162"/>
    <lineage>
        <taxon>Bacteria</taxon>
        <taxon>Bacillati</taxon>
        <taxon>Actinomycetota</taxon>
        <taxon>Actinomycetes</taxon>
        <taxon>Streptosporangiales</taxon>
        <taxon>Thermomonosporaceae</taxon>
        <taxon>Actinocorallia</taxon>
    </lineage>
</organism>
<dbReference type="Pfam" id="PF13472">
    <property type="entry name" value="Lipase_GDSL_2"/>
    <property type="match status" value="1"/>
</dbReference>
<feature type="domain" description="SGNH hydrolase-type esterase" evidence="1">
    <location>
        <begin position="180"/>
        <end position="364"/>
    </location>
</feature>
<dbReference type="GO" id="GO:0016787">
    <property type="term" value="F:hydrolase activity"/>
    <property type="evidence" value="ECO:0007669"/>
    <property type="project" value="UniProtKB-KW"/>
</dbReference>